<dbReference type="Pfam" id="PF20099">
    <property type="entry name" value="DUF6489"/>
    <property type="match status" value="1"/>
</dbReference>
<protein>
    <submittedName>
        <fullName evidence="1">Uncharacterized protein</fullName>
    </submittedName>
</protein>
<comment type="caution">
    <text evidence="1">The sequence shown here is derived from an EMBL/GenBank/DDBJ whole genome shotgun (WGS) entry which is preliminary data.</text>
</comment>
<sequence length="89" mass="9195">MKFTVNCDCTPEEARSFLGLPDLSPLHDKYIDTLMSAMDGAGSLDQMSKLINAFSPMGDAGMKLFGQMMDIGLGGAGSVTGTGGKTGKG</sequence>
<dbReference type="AlphaFoldDB" id="A0A841J0E6"/>
<evidence type="ECO:0000313" key="1">
    <source>
        <dbReference type="EMBL" id="MBB6124080.1"/>
    </source>
</evidence>
<name>A0A841J0E6_9SPHN</name>
<proteinExistence type="predicted"/>
<dbReference type="InterPro" id="IPR045502">
    <property type="entry name" value="DUF6489"/>
</dbReference>
<gene>
    <name evidence="1" type="ORF">FHS92_001809</name>
</gene>
<dbReference type="RefSeq" id="WP_184079730.1">
    <property type="nucleotide sequence ID" value="NZ_JACIJP010000002.1"/>
</dbReference>
<evidence type="ECO:0000313" key="2">
    <source>
        <dbReference type="Proteomes" id="UP000552700"/>
    </source>
</evidence>
<accession>A0A841J0E6</accession>
<reference evidence="1 2" key="1">
    <citation type="submission" date="2020-08" db="EMBL/GenBank/DDBJ databases">
        <title>Genomic Encyclopedia of Type Strains, Phase IV (KMG-IV): sequencing the most valuable type-strain genomes for metagenomic binning, comparative biology and taxonomic classification.</title>
        <authorList>
            <person name="Goeker M."/>
        </authorList>
    </citation>
    <scope>NUCLEOTIDE SEQUENCE [LARGE SCALE GENOMIC DNA]</scope>
    <source>
        <strain evidence="1 2">DSM 102255</strain>
    </source>
</reference>
<keyword evidence="2" id="KW-1185">Reference proteome</keyword>
<dbReference type="Proteomes" id="UP000552700">
    <property type="component" value="Unassembled WGS sequence"/>
</dbReference>
<dbReference type="EMBL" id="JACIJP010000002">
    <property type="protein sequence ID" value="MBB6124080.1"/>
    <property type="molecule type" value="Genomic_DNA"/>
</dbReference>
<organism evidence="1 2">
    <name type="scientific">Sphingobium subterraneum</name>
    <dbReference type="NCBI Taxonomy" id="627688"/>
    <lineage>
        <taxon>Bacteria</taxon>
        <taxon>Pseudomonadati</taxon>
        <taxon>Pseudomonadota</taxon>
        <taxon>Alphaproteobacteria</taxon>
        <taxon>Sphingomonadales</taxon>
        <taxon>Sphingomonadaceae</taxon>
        <taxon>Sphingobium</taxon>
    </lineage>
</organism>